<evidence type="ECO:0000259" key="3">
    <source>
        <dbReference type="PROSITE" id="PS51180"/>
    </source>
</evidence>
<feature type="compositionally biased region" description="Basic and acidic residues" evidence="2">
    <location>
        <begin position="394"/>
        <end position="406"/>
    </location>
</feature>
<dbReference type="PANTHER" id="PTHR23032">
    <property type="entry name" value="BRO1 DOMAIN-CONTAINING PROTEIN BROX"/>
    <property type="match status" value="1"/>
</dbReference>
<dbReference type="Pfam" id="PF03097">
    <property type="entry name" value="BRO1"/>
    <property type="match status" value="1"/>
</dbReference>
<dbReference type="PANTHER" id="PTHR23032:SF13">
    <property type="entry name" value="BRO1 DOMAIN-CONTAINING PROTEIN BROX"/>
    <property type="match status" value="1"/>
</dbReference>
<protein>
    <recommendedName>
        <fullName evidence="3">BRO1 domain-containing protein</fullName>
    </recommendedName>
</protein>
<keyword evidence="5" id="KW-1185">Reference proteome</keyword>
<dbReference type="Gene3D" id="1.25.40.280">
    <property type="entry name" value="alix/aip1 like domains"/>
    <property type="match status" value="1"/>
</dbReference>
<proteinExistence type="inferred from homology"/>
<dbReference type="GeneID" id="24597906"/>
<organism evidence="4 5">
    <name type="scientific">Schistosoma haematobium</name>
    <name type="common">Blood fluke</name>
    <dbReference type="NCBI Taxonomy" id="6185"/>
    <lineage>
        <taxon>Eukaryota</taxon>
        <taxon>Metazoa</taxon>
        <taxon>Spiralia</taxon>
        <taxon>Lophotrochozoa</taxon>
        <taxon>Platyhelminthes</taxon>
        <taxon>Trematoda</taxon>
        <taxon>Digenea</taxon>
        <taxon>Strigeidida</taxon>
        <taxon>Schistosomatoidea</taxon>
        <taxon>Schistosomatidae</taxon>
        <taxon>Schistosoma</taxon>
    </lineage>
</organism>
<evidence type="ECO:0000313" key="4">
    <source>
        <dbReference type="EMBL" id="KAH9593824.1"/>
    </source>
</evidence>
<dbReference type="InterPro" id="IPR038499">
    <property type="entry name" value="BRO1_sf"/>
</dbReference>
<dbReference type="PROSITE" id="PS51180">
    <property type="entry name" value="BRO1"/>
    <property type="match status" value="1"/>
</dbReference>
<evidence type="ECO:0000256" key="2">
    <source>
        <dbReference type="SAM" id="MobiDB-lite"/>
    </source>
</evidence>
<reference evidence="4" key="2">
    <citation type="journal article" date="2019" name="Gigascience">
        <title>High-quality Schistosoma haematobium genome achieved by single-molecule and long-range sequencing.</title>
        <authorList>
            <person name="Stroehlein A.J."/>
            <person name="Korhonen P.K."/>
            <person name="Chong T.M."/>
            <person name="Lim Y.L."/>
            <person name="Chan K.G."/>
            <person name="Webster B."/>
            <person name="Rollinson D."/>
            <person name="Brindley P.J."/>
            <person name="Gasser R.B."/>
            <person name="Young N.D."/>
        </authorList>
    </citation>
    <scope>NUCLEOTIDE SEQUENCE</scope>
</reference>
<dbReference type="EMBL" id="AMPZ03000001">
    <property type="protein sequence ID" value="KAH9593824.1"/>
    <property type="molecule type" value="Genomic_DNA"/>
</dbReference>
<dbReference type="RefSeq" id="XP_051073073.1">
    <property type="nucleotide sequence ID" value="XM_051209509.1"/>
</dbReference>
<feature type="region of interest" description="Disordered" evidence="2">
    <location>
        <begin position="384"/>
        <end position="426"/>
    </location>
</feature>
<name>A0A922S4S2_SCHHA</name>
<feature type="domain" description="BRO1" evidence="3">
    <location>
        <begin position="48"/>
        <end position="426"/>
    </location>
</feature>
<comment type="caution">
    <text evidence="4">The sequence shown here is derived from an EMBL/GenBank/DDBJ whole genome shotgun (WGS) entry which is preliminary data.</text>
</comment>
<dbReference type="InterPro" id="IPR038898">
    <property type="entry name" value="BROX"/>
</dbReference>
<comment type="similarity">
    <text evidence="1">Belongs to the BROX family.</text>
</comment>
<dbReference type="SMART" id="SM01041">
    <property type="entry name" value="BRO1"/>
    <property type="match status" value="1"/>
</dbReference>
<evidence type="ECO:0000256" key="1">
    <source>
        <dbReference type="ARBA" id="ARBA00008901"/>
    </source>
</evidence>
<reference evidence="4" key="1">
    <citation type="journal article" date="2012" name="Nat. Genet.">
        <title>Whole-genome sequence of Schistosoma haematobium.</title>
        <authorList>
            <person name="Young N.D."/>
            <person name="Jex A.R."/>
            <person name="Li B."/>
            <person name="Liu S."/>
            <person name="Yang L."/>
            <person name="Xiong Z."/>
            <person name="Li Y."/>
            <person name="Cantacessi C."/>
            <person name="Hall R.S."/>
            <person name="Xu X."/>
            <person name="Chen F."/>
            <person name="Wu X."/>
            <person name="Zerlotini A."/>
            <person name="Oliveira G."/>
            <person name="Hofmann A."/>
            <person name="Zhang G."/>
            <person name="Fang X."/>
            <person name="Kang Y."/>
            <person name="Campbell B.E."/>
            <person name="Loukas A."/>
            <person name="Ranganathan S."/>
            <person name="Rollinson D."/>
            <person name="Rinaldi G."/>
            <person name="Brindley P.J."/>
            <person name="Yang H."/>
            <person name="Wang J."/>
            <person name="Wang J."/>
            <person name="Gasser R.B."/>
        </authorList>
    </citation>
    <scope>NUCLEOTIDE SEQUENCE</scope>
</reference>
<gene>
    <name evidence="4" type="ORF">MS3_00001973</name>
</gene>
<dbReference type="InterPro" id="IPR004328">
    <property type="entry name" value="BRO1_dom"/>
</dbReference>
<reference evidence="4" key="4">
    <citation type="journal article" date="2022" name="PLoS Pathog.">
        <title>Chromosome-level genome of Schistosoma haematobium underpins genome-wide explorations of molecular variation.</title>
        <authorList>
            <person name="Stroehlein A.J."/>
            <person name="Korhonen P.K."/>
            <person name="Lee V.V."/>
            <person name="Ralph S.A."/>
            <person name="Mentink-Kane M."/>
            <person name="You H."/>
            <person name="McManus D.P."/>
            <person name="Tchuente L.T."/>
            <person name="Stothard J.R."/>
            <person name="Kaur P."/>
            <person name="Dudchenko O."/>
            <person name="Aiden E.L."/>
            <person name="Yang B."/>
            <person name="Yang H."/>
            <person name="Emery A.M."/>
            <person name="Webster B.L."/>
            <person name="Brindley P.J."/>
            <person name="Rollinson D."/>
            <person name="Chang B.C.H."/>
            <person name="Gasser R.B."/>
            <person name="Young N.D."/>
        </authorList>
    </citation>
    <scope>NUCLEOTIDE SEQUENCE</scope>
</reference>
<reference evidence="4" key="3">
    <citation type="submission" date="2021-06" db="EMBL/GenBank/DDBJ databases">
        <title>Chromosome-level genome assembly for S. haematobium.</title>
        <authorList>
            <person name="Stroehlein A.J."/>
        </authorList>
    </citation>
    <scope>NUCLEOTIDE SEQUENCE</scope>
</reference>
<sequence>MTDWFHRNHLKATAKYTFDVGAVAKDLSCKALCSDAAKRRVELLKLISDPSVPCEAVITSLNRYLQLIMGFIVATDNKTPFSKLRGLVCVKWCDSIKPKGQPIVRSDSIFELYSVLFNVALWYTKHAAKVASNENVSEDEAKDVHLSLKTAAGLFNLLRTKYMHEFTEFVPNSDMDPNILDAYINQSLAEAQEITVARAIELKHKPYLIAGLANETAKFYEKCGLALTQCNPKVVGKWKKYSEFKQFCYESYAYVYYGEDLLEKGKAGQAVAILKEASAPYEKAIRAAREYTKVEGVSLSTKPPDHCFFRRLPGLIERTHNKCERENGLIYHQKVPSVAPFLEIKAEYGIAAPKEPELNFELDPRWKDAYVGFDTSKVVENILSNSKNSKDHKHSGTKDEPVEPVREMPIFSTDKDPKNDSGCVIS</sequence>
<accession>A0A922S4S2</accession>
<evidence type="ECO:0000313" key="5">
    <source>
        <dbReference type="Proteomes" id="UP000471633"/>
    </source>
</evidence>
<dbReference type="AlphaFoldDB" id="A0A922S4S2"/>
<dbReference type="CTD" id="24597906"/>
<dbReference type="Proteomes" id="UP000471633">
    <property type="component" value="Unassembled WGS sequence"/>
</dbReference>